<dbReference type="RefSeq" id="WP_144322351.1">
    <property type="nucleotide sequence ID" value="NZ_CP040916.1"/>
</dbReference>
<dbReference type="Pfam" id="PF16169">
    <property type="entry name" value="DUF4872"/>
    <property type="match status" value="1"/>
</dbReference>
<dbReference type="Proteomes" id="UP000316806">
    <property type="component" value="Chromosome"/>
</dbReference>
<feature type="domain" description="Butirosin biosynthesis protein H N-terminal" evidence="1">
    <location>
        <begin position="13"/>
        <end position="139"/>
    </location>
</feature>
<evidence type="ECO:0000259" key="2">
    <source>
        <dbReference type="Pfam" id="PF16169"/>
    </source>
</evidence>
<proteinExistence type="predicted"/>
<reference evidence="3 4" key="1">
    <citation type="journal article" date="2019" name="J. Ind. Microbiol. Biotechnol.">
        <title>The complete genomic sequence of Streptomyces spectabilis NRRL-2792 and identification of secondary metabolite biosynthetic gene clusters.</title>
        <authorList>
            <person name="Sinha A."/>
            <person name="Phillips-Salemka S."/>
            <person name="Niraula T.A."/>
            <person name="Short K.A."/>
            <person name="Niraula N.P."/>
        </authorList>
    </citation>
    <scope>NUCLEOTIDE SEQUENCE [LARGE SCALE GENOMIC DNA]</scope>
    <source>
        <strain evidence="3 4">NRRL 2792</strain>
    </source>
</reference>
<sequence length="328" mass="35956">MGVIDITPFSGDHCESTALVNMLRNRGIDLSEPMVFGLGQGLSFLYWHSRQMPAPFLAGRVKPDQLMRNAARALGLDLRERQTASRTKAEAHLLDALDHGDVVGLKLDRYHLDYAHEDHHFAAHYVACIGYEDDTFVVVETSSLGIRSTSRQSMAEARSAKGPMSSRNLSFVVGPDGYDPATLAKSCRSSIRTTAREFLRPPISNLGFKGIAKTSSVMRKGWDRLDNPGHVLTLVGNSMEDGGTGGGLFRTLWARFLEEAHGLTGIAAYEHGATEYHRISERWTEVANLLREADDSTAPAALDEAAAIVNELATEEQKAMAELEEASR</sequence>
<dbReference type="InterPro" id="IPR032369">
    <property type="entry name" value="DUF4872"/>
</dbReference>
<protein>
    <submittedName>
        <fullName evidence="3">DUF4872 domain-containing protein</fullName>
    </submittedName>
</protein>
<evidence type="ECO:0000259" key="1">
    <source>
        <dbReference type="Pfam" id="PF14399"/>
    </source>
</evidence>
<dbReference type="EMBL" id="CP040916">
    <property type="protein sequence ID" value="QDQ15148.1"/>
    <property type="molecule type" value="Genomic_DNA"/>
</dbReference>
<dbReference type="AlphaFoldDB" id="A0A516RHL1"/>
<evidence type="ECO:0000313" key="4">
    <source>
        <dbReference type="Proteomes" id="UP000316806"/>
    </source>
</evidence>
<evidence type="ECO:0000313" key="3">
    <source>
        <dbReference type="EMBL" id="QDQ15148.1"/>
    </source>
</evidence>
<organism evidence="3 4">
    <name type="scientific">Streptomyces spectabilis</name>
    <dbReference type="NCBI Taxonomy" id="68270"/>
    <lineage>
        <taxon>Bacteria</taxon>
        <taxon>Bacillati</taxon>
        <taxon>Actinomycetota</taxon>
        <taxon>Actinomycetes</taxon>
        <taxon>Kitasatosporales</taxon>
        <taxon>Streptomycetaceae</taxon>
        <taxon>Streptomyces</taxon>
    </lineage>
</organism>
<name>A0A516RHL1_STRST</name>
<feature type="domain" description="DUF4872" evidence="2">
    <location>
        <begin position="153"/>
        <end position="323"/>
    </location>
</feature>
<dbReference type="Pfam" id="PF14399">
    <property type="entry name" value="BtrH_N"/>
    <property type="match status" value="1"/>
</dbReference>
<dbReference type="InterPro" id="IPR026935">
    <property type="entry name" value="BtrH_N"/>
</dbReference>
<gene>
    <name evidence="3" type="ORF">FH965_35135</name>
</gene>
<accession>A0A516RHL1</accession>